<feature type="non-terminal residue" evidence="3">
    <location>
        <position position="245"/>
    </location>
</feature>
<evidence type="ECO:0000313" key="3">
    <source>
        <dbReference type="EMBL" id="SVC88166.1"/>
    </source>
</evidence>
<dbReference type="Pfam" id="PF00296">
    <property type="entry name" value="Bac_luciferase"/>
    <property type="match status" value="1"/>
</dbReference>
<reference evidence="3" key="1">
    <citation type="submission" date="2018-05" db="EMBL/GenBank/DDBJ databases">
        <authorList>
            <person name="Lanie J.A."/>
            <person name="Ng W.-L."/>
            <person name="Kazmierczak K.M."/>
            <person name="Andrzejewski T.M."/>
            <person name="Davidsen T.M."/>
            <person name="Wayne K.J."/>
            <person name="Tettelin H."/>
            <person name="Glass J.I."/>
            <person name="Rusch D."/>
            <person name="Podicherti R."/>
            <person name="Tsui H.-C.T."/>
            <person name="Winkler M.E."/>
        </authorList>
    </citation>
    <scope>NUCLEOTIDE SEQUENCE</scope>
</reference>
<gene>
    <name evidence="3" type="ORF">METZ01_LOCUS341020</name>
</gene>
<evidence type="ECO:0000256" key="1">
    <source>
        <dbReference type="ARBA" id="ARBA00023002"/>
    </source>
</evidence>
<sequence length="245" mass="26923">MAVPQRTALTLPDPRGVEPTIEIAKWAEGEGYDDLWFADSGGIDALTTAAAVAMNTERCRIGTAIIPVYTRTPAVFASTCHVLNKLSNGRFILGLGSSSQTMMENWHGLEFEKPLTRVSETTRLIKQMLAGEKSDFAGETVRSRGYRQLPLAEDEHQPIYMAALRAKMLEAAAEFSDGIILNLFPKGALPKMMEHIQAGGARADKKLEDIEIVCRHMVVVTGDKESARNAFRAAFAPYYATPVYN</sequence>
<dbReference type="AlphaFoldDB" id="A0A382QRT2"/>
<keyword evidence="1" id="KW-0560">Oxidoreductase</keyword>
<dbReference type="Gene3D" id="3.20.20.30">
    <property type="entry name" value="Luciferase-like domain"/>
    <property type="match status" value="1"/>
</dbReference>
<dbReference type="PANTHER" id="PTHR43244">
    <property type="match status" value="1"/>
</dbReference>
<dbReference type="GO" id="GO:0016705">
    <property type="term" value="F:oxidoreductase activity, acting on paired donors, with incorporation or reduction of molecular oxygen"/>
    <property type="evidence" value="ECO:0007669"/>
    <property type="project" value="InterPro"/>
</dbReference>
<proteinExistence type="predicted"/>
<feature type="domain" description="Luciferase-like" evidence="2">
    <location>
        <begin position="16"/>
        <end position="237"/>
    </location>
</feature>
<dbReference type="InterPro" id="IPR050564">
    <property type="entry name" value="F420-G6PD/mer"/>
</dbReference>
<dbReference type="CDD" id="cd01097">
    <property type="entry name" value="Tetrahydromethanopterin_reductase"/>
    <property type="match status" value="1"/>
</dbReference>
<dbReference type="InterPro" id="IPR036661">
    <property type="entry name" value="Luciferase-like_sf"/>
</dbReference>
<dbReference type="SUPFAM" id="SSF51679">
    <property type="entry name" value="Bacterial luciferase-like"/>
    <property type="match status" value="1"/>
</dbReference>
<evidence type="ECO:0000259" key="2">
    <source>
        <dbReference type="Pfam" id="PF00296"/>
    </source>
</evidence>
<dbReference type="PANTHER" id="PTHR43244:SF1">
    <property type="entry name" value="5,10-METHYLENETETRAHYDROMETHANOPTERIN REDUCTASE"/>
    <property type="match status" value="1"/>
</dbReference>
<organism evidence="3">
    <name type="scientific">marine metagenome</name>
    <dbReference type="NCBI Taxonomy" id="408172"/>
    <lineage>
        <taxon>unclassified sequences</taxon>
        <taxon>metagenomes</taxon>
        <taxon>ecological metagenomes</taxon>
    </lineage>
</organism>
<dbReference type="EMBL" id="UINC01116431">
    <property type="protein sequence ID" value="SVC88166.1"/>
    <property type="molecule type" value="Genomic_DNA"/>
</dbReference>
<accession>A0A382QRT2</accession>
<protein>
    <recommendedName>
        <fullName evidence="2">Luciferase-like domain-containing protein</fullName>
    </recommendedName>
</protein>
<name>A0A382QRT2_9ZZZZ</name>
<dbReference type="InterPro" id="IPR011251">
    <property type="entry name" value="Luciferase-like_dom"/>
</dbReference>